<comment type="caution">
    <text evidence="1">The sequence shown here is derived from an EMBL/GenBank/DDBJ whole genome shotgun (WGS) entry which is preliminary data.</text>
</comment>
<dbReference type="AlphaFoldDB" id="A0A6A9UPD7"/>
<accession>A0A6A9UPD7</accession>
<dbReference type="RefSeq" id="WP_331714246.1">
    <property type="nucleotide sequence ID" value="NZ_WPCU01000002.1"/>
</dbReference>
<protein>
    <recommendedName>
        <fullName evidence="3">NTP pyrophosphohydrolase</fullName>
    </recommendedName>
</protein>
<organism evidence="1 2">
    <name type="scientific">Auraticoccus cholistanensis</name>
    <dbReference type="NCBI Taxonomy" id="2656650"/>
    <lineage>
        <taxon>Bacteria</taxon>
        <taxon>Bacillati</taxon>
        <taxon>Actinomycetota</taxon>
        <taxon>Actinomycetes</taxon>
        <taxon>Propionibacteriales</taxon>
        <taxon>Propionibacteriaceae</taxon>
        <taxon>Auraticoccus</taxon>
    </lineage>
</organism>
<keyword evidence="2" id="KW-1185">Reference proteome</keyword>
<evidence type="ECO:0000313" key="1">
    <source>
        <dbReference type="EMBL" id="MVA74563.1"/>
    </source>
</evidence>
<gene>
    <name evidence="1" type="ORF">GC722_00715</name>
</gene>
<dbReference type="Proteomes" id="UP000435304">
    <property type="component" value="Unassembled WGS sequence"/>
</dbReference>
<evidence type="ECO:0008006" key="3">
    <source>
        <dbReference type="Google" id="ProtNLM"/>
    </source>
</evidence>
<reference evidence="1 2" key="1">
    <citation type="submission" date="2019-12" db="EMBL/GenBank/DDBJ databases">
        <title>Auraticoccus cholistani sp. nov., an actinomycete isolated from soil of Cholistan desert.</title>
        <authorList>
            <person name="Cheema M.T."/>
        </authorList>
    </citation>
    <scope>NUCLEOTIDE SEQUENCE [LARGE SCALE GENOMIC DNA]</scope>
    <source>
        <strain evidence="1 2">F435</strain>
    </source>
</reference>
<proteinExistence type="predicted"/>
<name>A0A6A9UPD7_9ACTN</name>
<sequence length="130" mass="13633">MDDTGAEVWVVDGANVVGSRPDGWWRDRPGAARRLHTRLAALPAAAELVLVLEGAARGGVPEGVLDGVRVVHAPRDGDATVVAETARARKAGRTVHVVTADRELRARVLALGAQVQGPSWLPDPEGDGQP</sequence>
<evidence type="ECO:0000313" key="2">
    <source>
        <dbReference type="Proteomes" id="UP000435304"/>
    </source>
</evidence>
<dbReference type="EMBL" id="WPCU01000002">
    <property type="protein sequence ID" value="MVA74563.1"/>
    <property type="molecule type" value="Genomic_DNA"/>
</dbReference>